<sequence length="71" mass="8149">MKFLKKLPKKQGFAPRVIATDKLKSYAAAKKEILRGVEHHLPRLQEKKMRRFKSADGAQKFLAASHPFSNE</sequence>
<dbReference type="EMBL" id="RSCK01000108">
    <property type="protein sequence ID" value="RUT02619.1"/>
    <property type="molecule type" value="Genomic_DNA"/>
</dbReference>
<dbReference type="AlphaFoldDB" id="A0AB37UBB0"/>
<comment type="caution">
    <text evidence="1">The sequence shown here is derived from an EMBL/GenBank/DDBJ whole genome shotgun (WGS) entry which is preliminary data.</text>
</comment>
<accession>A0AB37UBB0</accession>
<gene>
    <name evidence="1" type="ORF">DSM107010_62410</name>
</gene>
<protein>
    <recommendedName>
        <fullName evidence="3">DDE domain-containing protein</fullName>
    </recommendedName>
</protein>
<organism evidence="1 2">
    <name type="scientific">Chroococcidiopsis cubana SAG 39.79</name>
    <dbReference type="NCBI Taxonomy" id="388085"/>
    <lineage>
        <taxon>Bacteria</taxon>
        <taxon>Bacillati</taxon>
        <taxon>Cyanobacteriota</taxon>
        <taxon>Cyanophyceae</taxon>
        <taxon>Chroococcidiopsidales</taxon>
        <taxon>Chroococcidiopsidaceae</taxon>
        <taxon>Chroococcidiopsis</taxon>
    </lineage>
</organism>
<reference evidence="1 2" key="1">
    <citation type="journal article" date="2019" name="Genome Biol. Evol.">
        <title>Day and night: Metabolic profiles and evolutionary relationships of six axenic non-marine cyanobacteria.</title>
        <authorList>
            <person name="Will S.E."/>
            <person name="Henke P."/>
            <person name="Boedeker C."/>
            <person name="Huang S."/>
            <person name="Brinkmann H."/>
            <person name="Rohde M."/>
            <person name="Jarek M."/>
            <person name="Friedl T."/>
            <person name="Seufert S."/>
            <person name="Schumacher M."/>
            <person name="Overmann J."/>
            <person name="Neumann-Schaal M."/>
            <person name="Petersen J."/>
        </authorList>
    </citation>
    <scope>NUCLEOTIDE SEQUENCE [LARGE SCALE GENOMIC DNA]</scope>
    <source>
        <strain evidence="1 2">SAG 39.79</strain>
    </source>
</reference>
<evidence type="ECO:0008006" key="3">
    <source>
        <dbReference type="Google" id="ProtNLM"/>
    </source>
</evidence>
<dbReference type="RefSeq" id="WP_181246579.1">
    <property type="nucleotide sequence ID" value="NZ_JAVKZF010000001.1"/>
</dbReference>
<evidence type="ECO:0000313" key="1">
    <source>
        <dbReference type="EMBL" id="RUT02619.1"/>
    </source>
</evidence>
<evidence type="ECO:0000313" key="2">
    <source>
        <dbReference type="Proteomes" id="UP000282574"/>
    </source>
</evidence>
<keyword evidence="2" id="KW-1185">Reference proteome</keyword>
<name>A0AB37UBB0_9CYAN</name>
<dbReference type="Proteomes" id="UP000282574">
    <property type="component" value="Unassembled WGS sequence"/>
</dbReference>
<proteinExistence type="predicted"/>